<keyword evidence="14" id="KW-1185">Reference proteome</keyword>
<dbReference type="CDD" id="cd00775">
    <property type="entry name" value="LysRS_core"/>
    <property type="match status" value="1"/>
</dbReference>
<evidence type="ECO:0000256" key="2">
    <source>
        <dbReference type="ARBA" id="ARBA00013166"/>
    </source>
</evidence>
<dbReference type="InterPro" id="IPR045864">
    <property type="entry name" value="aa-tRNA-synth_II/BPL/LPL"/>
</dbReference>
<dbReference type="FunFam" id="3.30.930.10:FF:000067">
    <property type="entry name" value="Lysine--tRNA ligase"/>
    <property type="match status" value="1"/>
</dbReference>
<keyword evidence="6" id="KW-0067">ATP-binding</keyword>
<dbReference type="InterPro" id="IPR018149">
    <property type="entry name" value="Lys-tRNA-synth_II_C"/>
</dbReference>
<evidence type="ECO:0000256" key="8">
    <source>
        <dbReference type="ARBA" id="ARBA00023146"/>
    </source>
</evidence>
<dbReference type="InterPro" id="IPR002313">
    <property type="entry name" value="Lys-tRNA-ligase_II"/>
</dbReference>
<dbReference type="Pfam" id="PF00152">
    <property type="entry name" value="tRNA-synt_2"/>
    <property type="match status" value="1"/>
</dbReference>
<dbReference type="Gene3D" id="2.40.50.140">
    <property type="entry name" value="Nucleic acid-binding proteins"/>
    <property type="match status" value="1"/>
</dbReference>
<dbReference type="eggNOG" id="KOG1885">
    <property type="taxonomic scope" value="Eukaryota"/>
</dbReference>
<keyword evidence="3 13" id="KW-0436">Ligase</keyword>
<dbReference type="Gene3D" id="3.30.930.10">
    <property type="entry name" value="Bira Bifunctional Protein, Domain 2"/>
    <property type="match status" value="1"/>
</dbReference>
<reference evidence="13 14" key="2">
    <citation type="journal article" date="2008" name="Nature">
        <title>The Phaeodactylum genome reveals the evolutionary history of diatom genomes.</title>
        <authorList>
            <person name="Bowler C."/>
            <person name="Allen A.E."/>
            <person name="Badger J.H."/>
            <person name="Grimwood J."/>
            <person name="Jabbari K."/>
            <person name="Kuo A."/>
            <person name="Maheswari U."/>
            <person name="Martens C."/>
            <person name="Maumus F."/>
            <person name="Otillar R.P."/>
            <person name="Rayko E."/>
            <person name="Salamov A."/>
            <person name="Vandepoele K."/>
            <person name="Beszteri B."/>
            <person name="Gruber A."/>
            <person name="Heijde M."/>
            <person name="Katinka M."/>
            <person name="Mock T."/>
            <person name="Valentin K."/>
            <person name="Verret F."/>
            <person name="Berges J.A."/>
            <person name="Brownlee C."/>
            <person name="Cadoret J.P."/>
            <person name="Chiovitti A."/>
            <person name="Choi C.J."/>
            <person name="Coesel S."/>
            <person name="De Martino A."/>
            <person name="Detter J.C."/>
            <person name="Durkin C."/>
            <person name="Falciatore A."/>
            <person name="Fournet J."/>
            <person name="Haruta M."/>
            <person name="Huysman M.J."/>
            <person name="Jenkins B.D."/>
            <person name="Jiroutova K."/>
            <person name="Jorgensen R.E."/>
            <person name="Joubert Y."/>
            <person name="Kaplan A."/>
            <person name="Kroger N."/>
            <person name="Kroth P.G."/>
            <person name="La Roche J."/>
            <person name="Lindquist E."/>
            <person name="Lommer M."/>
            <person name="Martin-Jezequel V."/>
            <person name="Lopez P.J."/>
            <person name="Lucas S."/>
            <person name="Mangogna M."/>
            <person name="McGinnis K."/>
            <person name="Medlin L.K."/>
            <person name="Montsant A."/>
            <person name="Oudot-Le Secq M.P."/>
            <person name="Napoli C."/>
            <person name="Obornik M."/>
            <person name="Parker M.S."/>
            <person name="Petit J.L."/>
            <person name="Porcel B.M."/>
            <person name="Poulsen N."/>
            <person name="Robison M."/>
            <person name="Rychlewski L."/>
            <person name="Rynearson T.A."/>
            <person name="Schmutz J."/>
            <person name="Shapiro H."/>
            <person name="Siaut M."/>
            <person name="Stanley M."/>
            <person name="Sussman M.R."/>
            <person name="Taylor A.R."/>
            <person name="Vardi A."/>
            <person name="von Dassow P."/>
            <person name="Vyverman W."/>
            <person name="Willis A."/>
            <person name="Wyrwicz L.S."/>
            <person name="Rokhsar D.S."/>
            <person name="Weissenbach J."/>
            <person name="Armbrust E.V."/>
            <person name="Green B.R."/>
            <person name="Van de Peer Y."/>
            <person name="Grigoriev I.V."/>
        </authorList>
    </citation>
    <scope>NUCLEOTIDE SEQUENCE [LARGE SCALE GENOMIC DNA]</scope>
    <source>
        <strain evidence="13 14">CCMP1335</strain>
    </source>
</reference>
<evidence type="ECO:0000256" key="10">
    <source>
        <dbReference type="ARBA" id="ARBA00048573"/>
    </source>
</evidence>
<gene>
    <name evidence="13" type="ORF">THAPSDRAFT_33044</name>
</gene>
<feature type="domain" description="Aminoacyl-transfer RNA synthetases class-II family profile" evidence="12">
    <location>
        <begin position="181"/>
        <end position="500"/>
    </location>
</feature>
<dbReference type="PANTHER" id="PTHR42918:SF15">
    <property type="entry name" value="LYSINE--TRNA LIGASE, CHLOROPLASTIC_MITOCHONDRIAL"/>
    <property type="match status" value="1"/>
</dbReference>
<comment type="similarity">
    <text evidence="1">Belongs to the class-II aminoacyl-tRNA synthetase family.</text>
</comment>
<evidence type="ECO:0000256" key="4">
    <source>
        <dbReference type="ARBA" id="ARBA00022723"/>
    </source>
</evidence>
<name>B8BX26_THAPS</name>
<keyword evidence="7" id="KW-0648">Protein biosynthesis</keyword>
<dbReference type="KEGG" id="tps:THAPSDRAFT_33044"/>
<evidence type="ECO:0000313" key="14">
    <source>
        <dbReference type="Proteomes" id="UP000001449"/>
    </source>
</evidence>
<dbReference type="PROSITE" id="PS50862">
    <property type="entry name" value="AA_TRNA_LIGASE_II"/>
    <property type="match status" value="1"/>
</dbReference>
<evidence type="ECO:0000256" key="6">
    <source>
        <dbReference type="ARBA" id="ARBA00022840"/>
    </source>
</evidence>
<comment type="catalytic activity">
    <reaction evidence="10 11">
        <text>tRNA(Lys) + L-lysine + ATP = L-lysyl-tRNA(Lys) + AMP + diphosphate</text>
        <dbReference type="Rhea" id="RHEA:20792"/>
        <dbReference type="Rhea" id="RHEA-COMP:9696"/>
        <dbReference type="Rhea" id="RHEA-COMP:9697"/>
        <dbReference type="ChEBI" id="CHEBI:30616"/>
        <dbReference type="ChEBI" id="CHEBI:32551"/>
        <dbReference type="ChEBI" id="CHEBI:33019"/>
        <dbReference type="ChEBI" id="CHEBI:78442"/>
        <dbReference type="ChEBI" id="CHEBI:78529"/>
        <dbReference type="ChEBI" id="CHEBI:456215"/>
        <dbReference type="EC" id="6.1.1.6"/>
    </reaction>
</comment>
<dbReference type="PANTHER" id="PTHR42918">
    <property type="entry name" value="LYSYL-TRNA SYNTHETASE"/>
    <property type="match status" value="1"/>
</dbReference>
<evidence type="ECO:0000259" key="12">
    <source>
        <dbReference type="PROSITE" id="PS50862"/>
    </source>
</evidence>
<dbReference type="FunFam" id="2.40.50.140:FF:000024">
    <property type="entry name" value="Lysine--tRNA ligase"/>
    <property type="match status" value="1"/>
</dbReference>
<dbReference type="HOGENOM" id="CLU_008255_6_0_1"/>
<evidence type="ECO:0000256" key="3">
    <source>
        <dbReference type="ARBA" id="ARBA00022598"/>
    </source>
</evidence>
<sequence length="502" mass="56483">MSINELRESRLSKAASMRESGVEPYAYVYKPNRTASQLMKEYEGKLEPGEEDECDNAEIAVAGRIMARRVFGKLAFYTLQDETGVIQLQFDKKRLGERDADSFKNLKAWTDSGDIIGAKGTIRRTDKGELTLYATEWTMLTKSALPLPDKYHGLTDISKRYRNRHLDLIVNPSVRDTFYKRAKITSSLRRQLDAKGFLEIETPVLHTQPGGAEAKPFETYHNTMDMDLTLRIATELHLKRLIIGGFPRVYELGRIFRNEGISTRHNPEFTSVELYQAYADYHDMMDLTEELVCGMANEVSDSLIMPYGEYTISLERPWRRVTMHDIVKEEIPDFDFDLSDPSTLDAAKAAATAAGVPDVGKCSTVGYVLNACFEELCEPKLIQPTFVIDYPVEVSPLSKPHRNKPGMVERFELFATGREMANSFSELTDPVDQRERFEAQAAKKAAGDEEACDVDEEFLSALEQGMPPTGGLGIGIDRLVMLLTDSPSIRDVIAFPLLKPDA</sequence>
<dbReference type="InParanoid" id="B8BX26"/>
<dbReference type="STRING" id="35128.B8BX26"/>
<dbReference type="SUPFAM" id="SSF50249">
    <property type="entry name" value="Nucleic acid-binding proteins"/>
    <property type="match status" value="1"/>
</dbReference>
<dbReference type="EC" id="6.1.1.6" evidence="2 11"/>
<evidence type="ECO:0000313" key="13">
    <source>
        <dbReference type="EMBL" id="EED94132.1"/>
    </source>
</evidence>
<evidence type="ECO:0000256" key="11">
    <source>
        <dbReference type="RuleBase" id="RU003748"/>
    </source>
</evidence>
<dbReference type="OMA" id="WESTHHA"/>
<dbReference type="GO" id="GO:0000049">
    <property type="term" value="F:tRNA binding"/>
    <property type="evidence" value="ECO:0000318"/>
    <property type="project" value="GO_Central"/>
</dbReference>
<dbReference type="InterPro" id="IPR012340">
    <property type="entry name" value="NA-bd_OB-fold"/>
</dbReference>
<dbReference type="CDD" id="cd04322">
    <property type="entry name" value="LysRS_N"/>
    <property type="match status" value="1"/>
</dbReference>
<proteinExistence type="inferred from homology"/>
<dbReference type="GO" id="GO:0004824">
    <property type="term" value="F:lysine-tRNA ligase activity"/>
    <property type="evidence" value="ECO:0000318"/>
    <property type="project" value="GO_Central"/>
</dbReference>
<dbReference type="InterPro" id="IPR004364">
    <property type="entry name" value="Aa-tRNA-synt_II"/>
</dbReference>
<dbReference type="GeneID" id="7444010"/>
<evidence type="ECO:0000256" key="1">
    <source>
        <dbReference type="ARBA" id="ARBA00008226"/>
    </source>
</evidence>
<dbReference type="GO" id="GO:0046872">
    <property type="term" value="F:metal ion binding"/>
    <property type="evidence" value="ECO:0007669"/>
    <property type="project" value="UniProtKB-KW"/>
</dbReference>
<dbReference type="GO" id="GO:0005737">
    <property type="term" value="C:cytoplasm"/>
    <property type="evidence" value="ECO:0000318"/>
    <property type="project" value="GO_Central"/>
</dbReference>
<dbReference type="NCBIfam" id="TIGR00499">
    <property type="entry name" value="lysS_bact"/>
    <property type="match status" value="1"/>
</dbReference>
<keyword evidence="8" id="KW-0030">Aminoacyl-tRNA synthetase</keyword>
<evidence type="ECO:0000256" key="7">
    <source>
        <dbReference type="ARBA" id="ARBA00022917"/>
    </source>
</evidence>
<accession>B8BX26</accession>
<evidence type="ECO:0000256" key="5">
    <source>
        <dbReference type="ARBA" id="ARBA00022741"/>
    </source>
</evidence>
<keyword evidence="4" id="KW-0479">Metal-binding</keyword>
<dbReference type="Proteomes" id="UP000001449">
    <property type="component" value="Chromosome 3"/>
</dbReference>
<dbReference type="PaxDb" id="35128-Thaps33044"/>
<dbReference type="InterPro" id="IPR006195">
    <property type="entry name" value="aa-tRNA-synth_II"/>
</dbReference>
<dbReference type="InterPro" id="IPR044136">
    <property type="entry name" value="Lys-tRNA-ligase_II_N"/>
</dbReference>
<dbReference type="RefSeq" id="XP_002288696.1">
    <property type="nucleotide sequence ID" value="XM_002288660.1"/>
</dbReference>
<reference evidence="13 14" key="1">
    <citation type="journal article" date="2004" name="Science">
        <title>The genome of the diatom Thalassiosira pseudonana: ecology, evolution, and metabolism.</title>
        <authorList>
            <person name="Armbrust E.V."/>
            <person name="Berges J.A."/>
            <person name="Bowler C."/>
            <person name="Green B.R."/>
            <person name="Martinez D."/>
            <person name="Putnam N.H."/>
            <person name="Zhou S."/>
            <person name="Allen A.E."/>
            <person name="Apt K.E."/>
            <person name="Bechner M."/>
            <person name="Brzezinski M.A."/>
            <person name="Chaal B.K."/>
            <person name="Chiovitti A."/>
            <person name="Davis A.K."/>
            <person name="Demarest M.S."/>
            <person name="Detter J.C."/>
            <person name="Glavina T."/>
            <person name="Goodstein D."/>
            <person name="Hadi M.Z."/>
            <person name="Hellsten U."/>
            <person name="Hildebrand M."/>
            <person name="Jenkins B.D."/>
            <person name="Jurka J."/>
            <person name="Kapitonov V.V."/>
            <person name="Kroger N."/>
            <person name="Lau W.W."/>
            <person name="Lane T.W."/>
            <person name="Larimer F.W."/>
            <person name="Lippmeier J.C."/>
            <person name="Lucas S."/>
            <person name="Medina M."/>
            <person name="Montsant A."/>
            <person name="Obornik M."/>
            <person name="Parker M.S."/>
            <person name="Palenik B."/>
            <person name="Pazour G.J."/>
            <person name="Richardson P.M."/>
            <person name="Rynearson T.A."/>
            <person name="Saito M.A."/>
            <person name="Schwartz D.C."/>
            <person name="Thamatrakoln K."/>
            <person name="Valentin K."/>
            <person name="Vardi A."/>
            <person name="Wilkerson F.P."/>
            <person name="Rokhsar D.S."/>
        </authorList>
    </citation>
    <scope>NUCLEOTIDE SEQUENCE [LARGE SCALE GENOMIC DNA]</scope>
    <source>
        <strain evidence="13 14">CCMP1335</strain>
    </source>
</reference>
<dbReference type="SUPFAM" id="SSF55681">
    <property type="entry name" value="Class II aaRS and biotin synthetases"/>
    <property type="match status" value="1"/>
</dbReference>
<dbReference type="EMBL" id="CM000640">
    <property type="protein sequence ID" value="EED94132.1"/>
    <property type="molecule type" value="Genomic_DNA"/>
</dbReference>
<dbReference type="PRINTS" id="PR00982">
    <property type="entry name" value="TRNASYNTHLYS"/>
</dbReference>
<dbReference type="GO" id="GO:0006430">
    <property type="term" value="P:lysyl-tRNA aminoacylation"/>
    <property type="evidence" value="ECO:0000318"/>
    <property type="project" value="GO_Central"/>
</dbReference>
<organism evidence="13 14">
    <name type="scientific">Thalassiosira pseudonana</name>
    <name type="common">Marine diatom</name>
    <name type="synonym">Cyclotella nana</name>
    <dbReference type="NCBI Taxonomy" id="35128"/>
    <lineage>
        <taxon>Eukaryota</taxon>
        <taxon>Sar</taxon>
        <taxon>Stramenopiles</taxon>
        <taxon>Ochrophyta</taxon>
        <taxon>Bacillariophyta</taxon>
        <taxon>Coscinodiscophyceae</taxon>
        <taxon>Thalassiosirophycidae</taxon>
        <taxon>Thalassiosirales</taxon>
        <taxon>Thalassiosiraceae</taxon>
        <taxon>Thalassiosira</taxon>
    </lineage>
</organism>
<evidence type="ECO:0000256" key="9">
    <source>
        <dbReference type="ARBA" id="ARBA00030563"/>
    </source>
</evidence>
<dbReference type="InterPro" id="IPR004365">
    <property type="entry name" value="NA-bd_OB_tRNA"/>
</dbReference>
<dbReference type="Pfam" id="PF01336">
    <property type="entry name" value="tRNA_anti-codon"/>
    <property type="match status" value="1"/>
</dbReference>
<keyword evidence="5" id="KW-0547">Nucleotide-binding</keyword>
<dbReference type="GO" id="GO:0005524">
    <property type="term" value="F:ATP binding"/>
    <property type="evidence" value="ECO:0007669"/>
    <property type="project" value="UniProtKB-KW"/>
</dbReference>
<protein>
    <recommendedName>
        <fullName evidence="2 11">Lysine--tRNA ligase</fullName>
        <ecNumber evidence="2 11">6.1.1.6</ecNumber>
    </recommendedName>
    <alternativeName>
        <fullName evidence="9 11">Lysyl-tRNA synthetase</fullName>
    </alternativeName>
</protein>
<dbReference type="NCBIfam" id="NF001756">
    <property type="entry name" value="PRK00484.1"/>
    <property type="match status" value="1"/>
</dbReference>
<dbReference type="AlphaFoldDB" id="B8BX26"/>
<dbReference type="HAMAP" id="MF_00252">
    <property type="entry name" value="Lys_tRNA_synth_class2"/>
    <property type="match status" value="1"/>
</dbReference>